<proteinExistence type="predicted"/>
<dbReference type="EMBL" id="MAQA01000003">
    <property type="protein sequence ID" value="OCI32804.1"/>
    <property type="molecule type" value="Genomic_DNA"/>
</dbReference>
<sequence>MGFVQNTHQIAAVQTQFSTKKLRELAERGAIREEERHQEILQALTRIAVAMENHEIRAHDRAVADHTVLQAISTAVARPR</sequence>
<name>A0ABX2Y8B8_9CELL</name>
<evidence type="ECO:0000313" key="2">
    <source>
        <dbReference type="Proteomes" id="UP000093412"/>
    </source>
</evidence>
<dbReference type="Proteomes" id="UP000093412">
    <property type="component" value="Unassembled WGS sequence"/>
</dbReference>
<dbReference type="RefSeq" id="WP_068623967.1">
    <property type="nucleotide sequence ID" value="NZ_MAQA01000003.1"/>
</dbReference>
<accession>A0ABX2Y8B8</accession>
<protein>
    <submittedName>
        <fullName evidence="1">Uncharacterized protein</fullName>
    </submittedName>
</protein>
<comment type="caution">
    <text evidence="1">The sequence shown here is derived from an EMBL/GenBank/DDBJ whole genome shotgun (WGS) entry which is preliminary data.</text>
</comment>
<gene>
    <name evidence="1" type="ORF">OERS_03960</name>
</gene>
<keyword evidence="2" id="KW-1185">Reference proteome</keyword>
<organism evidence="1 2">
    <name type="scientific">Oerskovia enterophila</name>
    <dbReference type="NCBI Taxonomy" id="43678"/>
    <lineage>
        <taxon>Bacteria</taxon>
        <taxon>Bacillati</taxon>
        <taxon>Actinomycetota</taxon>
        <taxon>Actinomycetes</taxon>
        <taxon>Micrococcales</taxon>
        <taxon>Cellulomonadaceae</taxon>
        <taxon>Oerskovia</taxon>
    </lineage>
</organism>
<reference evidence="1 2" key="1">
    <citation type="submission" date="2016-06" db="EMBL/GenBank/DDBJ databases">
        <title>Genome sequence of Oerskovia enterophila DSM 43852.</title>
        <authorList>
            <person name="Poehlein A."/>
            <person name="Jag V."/>
            <person name="Bengelsdorf F.R."/>
            <person name="Daniel R."/>
            <person name="Duerre P."/>
        </authorList>
    </citation>
    <scope>NUCLEOTIDE SEQUENCE [LARGE SCALE GENOMIC DNA]</scope>
    <source>
        <strain evidence="1 2">DSM 43852</strain>
    </source>
</reference>
<evidence type="ECO:0000313" key="1">
    <source>
        <dbReference type="EMBL" id="OCI32804.1"/>
    </source>
</evidence>